<keyword evidence="6" id="KW-0175">Coiled coil</keyword>
<keyword evidence="4" id="KW-0410">Iron transport</keyword>
<feature type="chain" id="PRO_5046501145" evidence="7">
    <location>
        <begin position="26"/>
        <end position="313"/>
    </location>
</feature>
<dbReference type="InterPro" id="IPR051313">
    <property type="entry name" value="Bact_iron-sidero_bind"/>
</dbReference>
<evidence type="ECO:0000256" key="7">
    <source>
        <dbReference type="SAM" id="SignalP"/>
    </source>
</evidence>
<evidence type="ECO:0000256" key="1">
    <source>
        <dbReference type="ARBA" id="ARBA00004196"/>
    </source>
</evidence>
<evidence type="ECO:0000256" key="3">
    <source>
        <dbReference type="ARBA" id="ARBA00022448"/>
    </source>
</evidence>
<dbReference type="EMBL" id="JACYFC010000001">
    <property type="protein sequence ID" value="MBD5770113.1"/>
    <property type="molecule type" value="Genomic_DNA"/>
</dbReference>
<keyword evidence="3" id="KW-0813">Transport</keyword>
<keyword evidence="4" id="KW-0406">Ion transport</keyword>
<evidence type="ECO:0000256" key="4">
    <source>
        <dbReference type="ARBA" id="ARBA00022496"/>
    </source>
</evidence>
<dbReference type="Gene3D" id="3.40.50.1980">
    <property type="entry name" value="Nitrogenase molybdenum iron protein domain"/>
    <property type="match status" value="2"/>
</dbReference>
<evidence type="ECO:0000259" key="8">
    <source>
        <dbReference type="PROSITE" id="PS50983"/>
    </source>
</evidence>
<dbReference type="Pfam" id="PF01497">
    <property type="entry name" value="Peripla_BP_2"/>
    <property type="match status" value="1"/>
</dbReference>
<protein>
    <submittedName>
        <fullName evidence="9">Iron-siderophore ABC transporter substrate-binding protein</fullName>
    </submittedName>
</protein>
<keyword evidence="5 7" id="KW-0732">Signal</keyword>
<keyword evidence="10" id="KW-1185">Reference proteome</keyword>
<dbReference type="PANTHER" id="PTHR30532">
    <property type="entry name" value="IRON III DICITRATE-BINDING PERIPLASMIC PROTEIN"/>
    <property type="match status" value="1"/>
</dbReference>
<sequence length="313" mass="34376">MSFARNVYRMIFVCFGLAGGLSAYASDISINTQYGKVSVPHEVKRIVTVYEGALDSSFALGFEPVGAISTRGGDKVASYIQVTAKNVPLVGSMKEINIEAVIAQRPDVILAPWYLPKEQYALLSRIAPTIVPENKGFRPDAWINELRFYAKALNREQKAEEVIQQVNDRITLLKKEVESNLPEDERGASLIRWMPQGAVVLTPKFFSNAILAQTGFDVTDAGLVEKNRPHSSVLSLENLSTIDNDWLFMATLNSEARDALSAAQKTPVFARLSVAKKDHVIPVDGQLWTSATGPIAANGILDDIQNVIDSKLK</sequence>
<evidence type="ECO:0000256" key="5">
    <source>
        <dbReference type="ARBA" id="ARBA00022729"/>
    </source>
</evidence>
<organism evidence="9 10">
    <name type="scientific">Marinomonas colpomeniae</name>
    <dbReference type="NCBI Taxonomy" id="2774408"/>
    <lineage>
        <taxon>Bacteria</taxon>
        <taxon>Pseudomonadati</taxon>
        <taxon>Pseudomonadota</taxon>
        <taxon>Gammaproteobacteria</taxon>
        <taxon>Oceanospirillales</taxon>
        <taxon>Oceanospirillaceae</taxon>
        <taxon>Marinomonas</taxon>
    </lineage>
</organism>
<name>A0ABR8NW30_9GAMM</name>
<proteinExistence type="inferred from homology"/>
<reference evidence="9 10" key="1">
    <citation type="submission" date="2020-09" db="EMBL/GenBank/DDBJ databases">
        <title>Marinomonas sp. nov., isolated from the cysticercosis algae of Qingdao, China.</title>
        <authorList>
            <person name="Sun X."/>
        </authorList>
    </citation>
    <scope>NUCLEOTIDE SEQUENCE [LARGE SCALE GENOMIC DNA]</scope>
    <source>
        <strain evidence="9 10">SM2066</strain>
    </source>
</reference>
<feature type="domain" description="Fe/B12 periplasmic-binding" evidence="8">
    <location>
        <begin position="45"/>
        <end position="312"/>
    </location>
</feature>
<comment type="similarity">
    <text evidence="2">Belongs to the bacterial solute-binding protein 8 family.</text>
</comment>
<accession>A0ABR8NW30</accession>
<dbReference type="InterPro" id="IPR002491">
    <property type="entry name" value="ABC_transptr_periplasmic_BD"/>
</dbReference>
<evidence type="ECO:0000256" key="2">
    <source>
        <dbReference type="ARBA" id="ARBA00008814"/>
    </source>
</evidence>
<dbReference type="SUPFAM" id="SSF53807">
    <property type="entry name" value="Helical backbone' metal receptor"/>
    <property type="match status" value="1"/>
</dbReference>
<gene>
    <name evidence="9" type="ORF">IF202_03545</name>
</gene>
<dbReference type="PROSITE" id="PS50983">
    <property type="entry name" value="FE_B12_PBP"/>
    <property type="match status" value="1"/>
</dbReference>
<feature type="signal peptide" evidence="7">
    <location>
        <begin position="1"/>
        <end position="25"/>
    </location>
</feature>
<evidence type="ECO:0000313" key="9">
    <source>
        <dbReference type="EMBL" id="MBD5770113.1"/>
    </source>
</evidence>
<feature type="coiled-coil region" evidence="6">
    <location>
        <begin position="149"/>
        <end position="176"/>
    </location>
</feature>
<comment type="subcellular location">
    <subcellularLocation>
        <location evidence="1">Cell envelope</location>
    </subcellularLocation>
</comment>
<keyword evidence="4" id="KW-0408">Iron</keyword>
<dbReference type="RefSeq" id="WP_191593476.1">
    <property type="nucleotide sequence ID" value="NZ_JACYFC010000001.1"/>
</dbReference>
<evidence type="ECO:0000256" key="6">
    <source>
        <dbReference type="SAM" id="Coils"/>
    </source>
</evidence>
<comment type="caution">
    <text evidence="9">The sequence shown here is derived from an EMBL/GenBank/DDBJ whole genome shotgun (WGS) entry which is preliminary data.</text>
</comment>
<evidence type="ECO:0000313" key="10">
    <source>
        <dbReference type="Proteomes" id="UP000604161"/>
    </source>
</evidence>
<dbReference type="CDD" id="cd01146">
    <property type="entry name" value="FhuD"/>
    <property type="match status" value="1"/>
</dbReference>
<dbReference type="PANTHER" id="PTHR30532:SF1">
    <property type="entry name" value="IRON(3+)-HYDROXAMATE-BINDING PROTEIN FHUD"/>
    <property type="match status" value="1"/>
</dbReference>
<dbReference type="Proteomes" id="UP000604161">
    <property type="component" value="Unassembled WGS sequence"/>
</dbReference>